<reference evidence="1 2" key="1">
    <citation type="submission" date="2023-02" db="EMBL/GenBank/DDBJ databases">
        <title>Devosia chondri sp. nov., isolated from the phycosphere of marine algae.</title>
        <authorList>
            <person name="Kim J.M."/>
            <person name="Lee J.K."/>
            <person name="Choi B.J."/>
            <person name="Bayburt H."/>
            <person name="Jeon C.O."/>
        </authorList>
    </citation>
    <scope>NUCLEOTIDE SEQUENCE [LARGE SCALE GENOMIC DNA]</scope>
    <source>
        <strain evidence="1 2">G2-5</strain>
    </source>
</reference>
<evidence type="ECO:0008006" key="3">
    <source>
        <dbReference type="Google" id="ProtNLM"/>
    </source>
</evidence>
<name>A0ABY7Z1M7_9HYPH</name>
<dbReference type="Gene3D" id="4.10.410.40">
    <property type="match status" value="1"/>
</dbReference>
<evidence type="ECO:0000313" key="2">
    <source>
        <dbReference type="Proteomes" id="UP001222118"/>
    </source>
</evidence>
<protein>
    <recommendedName>
        <fullName evidence="3">Phage tail protein</fullName>
    </recommendedName>
</protein>
<dbReference type="RefSeq" id="WP_282212815.1">
    <property type="nucleotide sequence ID" value="NZ_CP118247.1"/>
</dbReference>
<dbReference type="EMBL" id="CP118247">
    <property type="protein sequence ID" value="WDR07302.1"/>
    <property type="molecule type" value="Genomic_DNA"/>
</dbReference>
<dbReference type="Proteomes" id="UP001222118">
    <property type="component" value="Chromosome"/>
</dbReference>
<sequence length="160" mass="16573">MPNFQVTAKTKIEIGDAIADQNTDFTTSDFSGVTWTEIGGTTDLGTFGDTAEVVKSGQIGRGRVLKLKGLVDGGAWVITCDLDVADAGQLALIAAAKTDDNYPFRLTFDDAPSGGTASTRTVVGLVIGIPETYGDANSPMKLVATVEVNSNTVRVAAAEA</sequence>
<proteinExistence type="predicted"/>
<evidence type="ECO:0000313" key="1">
    <source>
        <dbReference type="EMBL" id="WDR07302.1"/>
    </source>
</evidence>
<keyword evidence="2" id="KW-1185">Reference proteome</keyword>
<gene>
    <name evidence="1" type="ORF">PSQ90_07750</name>
</gene>
<organism evidence="1 2">
    <name type="scientific">Devosia rhodophyticola</name>
    <dbReference type="NCBI Taxonomy" id="3026423"/>
    <lineage>
        <taxon>Bacteria</taxon>
        <taxon>Pseudomonadati</taxon>
        <taxon>Pseudomonadota</taxon>
        <taxon>Alphaproteobacteria</taxon>
        <taxon>Hyphomicrobiales</taxon>
        <taxon>Devosiaceae</taxon>
        <taxon>Devosia</taxon>
    </lineage>
</organism>
<accession>A0ABY7Z1M7</accession>